<evidence type="ECO:0000256" key="1">
    <source>
        <dbReference type="ARBA" id="ARBA00009922"/>
    </source>
</evidence>
<sequence>MKLTQSQRQAVHSNGVPTMINAGAGSGKTRVIVEKAGNLIDGGMPPERLCAITFTKKAAAEMLERLYQRVGIQAYKSVICNWHSFALNQVLKPAMTKKHPYFVKSGYTSNDLVILDESESFTLINEAANKVLSKSDLEYLKENGGVQNVQRVISFALAFGRGPKAEYHHQMDAWKGKEVAQVERDIFQFSILIWQAYYKRLVELNAVDYDHILIHAVKILSIDAKFRSWIQHHFLAVLADEHQDANPIQGLLLKLIVGDGKNLTMVGDEKQSIYGFRAADVGQLLNACTDYEGMNIIHMAENFRSSSEIVSVANAISTLMDKSQKVTDGQMIAKSGVSGTKPFARRFTNDNSEAEYTAKEINSLIQSGEYIGRDIAILYRAKNIKHSIEEHLLKLGVDYQVIGDKDFFDAKEVKDWMAFLRFCANEKDVMAASRVIDGSYIKSRGVTMRQKLIDTGMSPIDYCKFMTTQGTAKSEAKKQGFKDLIEFHETIKEVLSESGSIDDIDKLRNYELSNEELQELWAEILVGIENALLTIWQALFKPKCIAEAKKKYKTDTETAEVLSEVTTRENNVKTLNARLFKYTEQHGHLLDCIKELNLLVDSGDHQANSVQLMTEHSSKGLEFKRVYVIGCEDEAHFKGTEQDDVHEELRLFFVAATRAESDLIFSCASKRLVFGNTVPRQPLRFLVSIPPELLNWQDFSQSYGVNRNSYQSAADRGQFNGSNPIDRLREGYYVEPDLSVVTTAKRIEGFKI</sequence>
<dbReference type="GO" id="GO:0016787">
    <property type="term" value="F:hydrolase activity"/>
    <property type="evidence" value="ECO:0007669"/>
    <property type="project" value="UniProtKB-UniRule"/>
</dbReference>
<keyword evidence="3 12" id="KW-0378">Hydrolase</keyword>
<accession>A0A7V7TIC7</accession>
<dbReference type="InterPro" id="IPR027417">
    <property type="entry name" value="P-loop_NTPase"/>
</dbReference>
<evidence type="ECO:0000259" key="14">
    <source>
        <dbReference type="PROSITE" id="PS51217"/>
    </source>
</evidence>
<evidence type="ECO:0000256" key="6">
    <source>
        <dbReference type="ARBA" id="ARBA00023125"/>
    </source>
</evidence>
<dbReference type="InterPro" id="IPR014016">
    <property type="entry name" value="UvrD-like_ATP-bd"/>
</dbReference>
<dbReference type="InterPro" id="IPR013986">
    <property type="entry name" value="DExx_box_DNA_helicase_dom_sf"/>
</dbReference>
<evidence type="ECO:0000256" key="3">
    <source>
        <dbReference type="ARBA" id="ARBA00022801"/>
    </source>
</evidence>
<dbReference type="Gene3D" id="3.40.50.300">
    <property type="entry name" value="P-loop containing nucleotide triphosphate hydrolases"/>
    <property type="match status" value="2"/>
</dbReference>
<evidence type="ECO:0000256" key="7">
    <source>
        <dbReference type="ARBA" id="ARBA00023235"/>
    </source>
</evidence>
<dbReference type="GO" id="GO:0043138">
    <property type="term" value="F:3'-5' DNA helicase activity"/>
    <property type="evidence" value="ECO:0007669"/>
    <property type="project" value="UniProtKB-EC"/>
</dbReference>
<reference evidence="15 16" key="1">
    <citation type="submission" date="2019-09" db="EMBL/GenBank/DDBJ databases">
        <title>Draft genome sequences of 48 bacterial type strains from the CCUG.</title>
        <authorList>
            <person name="Tunovic T."/>
            <person name="Pineiro-Iglesias B."/>
            <person name="Unosson C."/>
            <person name="Inganas E."/>
            <person name="Ohlen M."/>
            <person name="Cardew S."/>
            <person name="Jensie-Markopoulos S."/>
            <person name="Salva-Serra F."/>
            <person name="Jaen-Luchoro D."/>
            <person name="Karlsson R."/>
            <person name="Svensson-Stadler L."/>
            <person name="Chun J."/>
            <person name="Moore E."/>
        </authorList>
    </citation>
    <scope>NUCLEOTIDE SEQUENCE [LARGE SCALE GENOMIC DNA]</scope>
    <source>
        <strain evidence="15 16">CCUG 48643</strain>
    </source>
</reference>
<dbReference type="CDD" id="cd17932">
    <property type="entry name" value="DEXQc_UvrD"/>
    <property type="match status" value="1"/>
</dbReference>
<keyword evidence="4 12" id="KW-0347">Helicase</keyword>
<comment type="caution">
    <text evidence="15">The sequence shown here is derived from an EMBL/GenBank/DDBJ whole genome shotgun (WGS) entry which is preliminary data.</text>
</comment>
<comment type="similarity">
    <text evidence="1">Belongs to the helicase family. UvrD subfamily.</text>
</comment>
<keyword evidence="2 12" id="KW-0547">Nucleotide-binding</keyword>
<evidence type="ECO:0000256" key="11">
    <source>
        <dbReference type="ARBA" id="ARBA00048988"/>
    </source>
</evidence>
<dbReference type="GeneID" id="77344631"/>
<dbReference type="GO" id="GO:0003677">
    <property type="term" value="F:DNA binding"/>
    <property type="evidence" value="ECO:0007669"/>
    <property type="project" value="UniProtKB-KW"/>
</dbReference>
<dbReference type="AlphaFoldDB" id="A0A7V7TIC7"/>
<dbReference type="PROSITE" id="PS51217">
    <property type="entry name" value="UVRD_HELICASE_CTER"/>
    <property type="match status" value="1"/>
</dbReference>
<evidence type="ECO:0000313" key="16">
    <source>
        <dbReference type="Proteomes" id="UP000423756"/>
    </source>
</evidence>
<dbReference type="InterPro" id="IPR014017">
    <property type="entry name" value="DNA_helicase_UvrD-like_C"/>
</dbReference>
<dbReference type="InterPro" id="IPR000212">
    <property type="entry name" value="DNA_helicase_UvrD/REP"/>
</dbReference>
<evidence type="ECO:0000256" key="2">
    <source>
        <dbReference type="ARBA" id="ARBA00022741"/>
    </source>
</evidence>
<keyword evidence="6" id="KW-0238">DNA-binding</keyword>
<dbReference type="EC" id="5.6.2.4" evidence="9"/>
<dbReference type="EMBL" id="VZPX01000004">
    <property type="protein sequence ID" value="KAB0482396.1"/>
    <property type="molecule type" value="Genomic_DNA"/>
</dbReference>
<feature type="binding site" evidence="12">
    <location>
        <begin position="22"/>
        <end position="29"/>
    </location>
    <ligand>
        <name>ATP</name>
        <dbReference type="ChEBI" id="CHEBI:30616"/>
    </ligand>
</feature>
<dbReference type="GO" id="GO:0000725">
    <property type="term" value="P:recombinational repair"/>
    <property type="evidence" value="ECO:0007669"/>
    <property type="project" value="TreeGrafter"/>
</dbReference>
<evidence type="ECO:0000256" key="9">
    <source>
        <dbReference type="ARBA" id="ARBA00034808"/>
    </source>
</evidence>
<dbReference type="GO" id="GO:0005524">
    <property type="term" value="F:ATP binding"/>
    <property type="evidence" value="ECO:0007669"/>
    <property type="project" value="UniProtKB-UniRule"/>
</dbReference>
<feature type="domain" description="UvrD-like helicase ATP-binding" evidence="13">
    <location>
        <begin position="1"/>
        <end position="306"/>
    </location>
</feature>
<dbReference type="RefSeq" id="WP_137406627.1">
    <property type="nucleotide sequence ID" value="NZ_AP025467.1"/>
</dbReference>
<gene>
    <name evidence="15" type="ORF">F7Q91_03035</name>
</gene>
<evidence type="ECO:0000256" key="8">
    <source>
        <dbReference type="ARBA" id="ARBA00034617"/>
    </source>
</evidence>
<dbReference type="Pfam" id="PF00580">
    <property type="entry name" value="UvrD-helicase"/>
    <property type="match status" value="1"/>
</dbReference>
<protein>
    <recommendedName>
        <fullName evidence="9">DNA 3'-5' helicase</fullName>
        <ecNumber evidence="9">5.6.2.4</ecNumber>
    </recommendedName>
    <alternativeName>
        <fullName evidence="10">DNA 3'-5' helicase II</fullName>
    </alternativeName>
</protein>
<evidence type="ECO:0000256" key="12">
    <source>
        <dbReference type="PROSITE-ProRule" id="PRU00560"/>
    </source>
</evidence>
<dbReference type="PANTHER" id="PTHR11070:SF2">
    <property type="entry name" value="ATP-DEPENDENT DNA HELICASE SRS2"/>
    <property type="match status" value="1"/>
</dbReference>
<dbReference type="SUPFAM" id="SSF52540">
    <property type="entry name" value="P-loop containing nucleoside triphosphate hydrolases"/>
    <property type="match status" value="1"/>
</dbReference>
<comment type="catalytic activity">
    <reaction evidence="11">
        <text>ATP + H2O = ADP + phosphate + H(+)</text>
        <dbReference type="Rhea" id="RHEA:13065"/>
        <dbReference type="ChEBI" id="CHEBI:15377"/>
        <dbReference type="ChEBI" id="CHEBI:15378"/>
        <dbReference type="ChEBI" id="CHEBI:30616"/>
        <dbReference type="ChEBI" id="CHEBI:43474"/>
        <dbReference type="ChEBI" id="CHEBI:456216"/>
        <dbReference type="EC" id="5.6.2.4"/>
    </reaction>
</comment>
<evidence type="ECO:0000256" key="10">
    <source>
        <dbReference type="ARBA" id="ARBA00034923"/>
    </source>
</evidence>
<organism evidence="15 16">
    <name type="scientific">Vibrio chagasii</name>
    <dbReference type="NCBI Taxonomy" id="170679"/>
    <lineage>
        <taxon>Bacteria</taxon>
        <taxon>Pseudomonadati</taxon>
        <taxon>Pseudomonadota</taxon>
        <taxon>Gammaproteobacteria</taxon>
        <taxon>Vibrionales</taxon>
        <taxon>Vibrionaceae</taxon>
        <taxon>Vibrio</taxon>
    </lineage>
</organism>
<comment type="catalytic activity">
    <reaction evidence="8">
        <text>Couples ATP hydrolysis with the unwinding of duplex DNA by translocating in the 3'-5' direction.</text>
        <dbReference type="EC" id="5.6.2.4"/>
    </reaction>
</comment>
<dbReference type="PANTHER" id="PTHR11070">
    <property type="entry name" value="UVRD / RECB / PCRA DNA HELICASE FAMILY MEMBER"/>
    <property type="match status" value="1"/>
</dbReference>
<keyword evidence="5 12" id="KW-0067">ATP-binding</keyword>
<proteinExistence type="inferred from homology"/>
<evidence type="ECO:0000256" key="4">
    <source>
        <dbReference type="ARBA" id="ARBA00022806"/>
    </source>
</evidence>
<feature type="domain" description="UvrD-like helicase C-terminal" evidence="14">
    <location>
        <begin position="307"/>
        <end position="620"/>
    </location>
</feature>
<dbReference type="Pfam" id="PF13361">
    <property type="entry name" value="UvrD_C"/>
    <property type="match status" value="1"/>
</dbReference>
<evidence type="ECO:0000313" key="15">
    <source>
        <dbReference type="EMBL" id="KAB0482396.1"/>
    </source>
</evidence>
<evidence type="ECO:0000256" key="5">
    <source>
        <dbReference type="ARBA" id="ARBA00022840"/>
    </source>
</evidence>
<name>A0A7V7TIC7_9VIBR</name>
<dbReference type="Gene3D" id="1.10.10.160">
    <property type="match status" value="1"/>
</dbReference>
<dbReference type="Proteomes" id="UP000423756">
    <property type="component" value="Unassembled WGS sequence"/>
</dbReference>
<dbReference type="Gene3D" id="1.10.486.10">
    <property type="entry name" value="PCRA, domain 4"/>
    <property type="match status" value="1"/>
</dbReference>
<dbReference type="PROSITE" id="PS51198">
    <property type="entry name" value="UVRD_HELICASE_ATP_BIND"/>
    <property type="match status" value="1"/>
</dbReference>
<evidence type="ECO:0000259" key="13">
    <source>
        <dbReference type="PROSITE" id="PS51198"/>
    </source>
</evidence>
<keyword evidence="7" id="KW-0413">Isomerase</keyword>